<protein>
    <submittedName>
        <fullName evidence="19">Fatty acid synthase subunit alpha</fullName>
    </submittedName>
</protein>
<dbReference type="InterPro" id="IPR004568">
    <property type="entry name" value="Ppantetheine-prot_Trfase_dom"/>
</dbReference>
<keyword evidence="4 12" id="KW-0808">Transferase</keyword>
<dbReference type="Pfam" id="PF18325">
    <property type="entry name" value="Fas_alpha_ACP"/>
    <property type="match status" value="1"/>
</dbReference>
<evidence type="ECO:0000256" key="7">
    <source>
        <dbReference type="ARBA" id="ARBA00022857"/>
    </source>
</evidence>
<dbReference type="OrthoDB" id="4251012at2759"/>
<evidence type="ECO:0000259" key="17">
    <source>
        <dbReference type="PROSITE" id="PS50075"/>
    </source>
</evidence>
<evidence type="ECO:0000256" key="6">
    <source>
        <dbReference type="ARBA" id="ARBA00022842"/>
    </source>
</evidence>
<dbReference type="InterPro" id="IPR041550">
    <property type="entry name" value="FASI_helical"/>
</dbReference>
<dbReference type="InterPro" id="IPR014031">
    <property type="entry name" value="Ketoacyl_synth_C"/>
</dbReference>
<dbReference type="PANTHER" id="PTHR10982">
    <property type="entry name" value="MALONYL COA-ACYL CARRIER PROTEIN TRANSACYLASE"/>
    <property type="match status" value="1"/>
</dbReference>
<dbReference type="CDD" id="cd08950">
    <property type="entry name" value="KR_fFAS_SDR_c_like"/>
    <property type="match status" value="1"/>
</dbReference>
<dbReference type="InterPro" id="IPR020841">
    <property type="entry name" value="PKS_Beta-ketoAc_synthase_dom"/>
</dbReference>
<feature type="compositionally biased region" description="Low complexity" evidence="16">
    <location>
        <begin position="1612"/>
        <end position="1626"/>
    </location>
</feature>
<evidence type="ECO:0000256" key="13">
    <source>
        <dbReference type="PIRSR" id="PIRSR000454-1"/>
    </source>
</evidence>
<keyword evidence="3" id="KW-0597">Phosphoprotein</keyword>
<evidence type="ECO:0000256" key="10">
    <source>
        <dbReference type="ARBA" id="ARBA00048237"/>
    </source>
</evidence>
<dbReference type="GO" id="GO:0005835">
    <property type="term" value="C:fatty acid synthase complex"/>
    <property type="evidence" value="ECO:0007669"/>
    <property type="project" value="InterPro"/>
</dbReference>
<dbReference type="Gene3D" id="3.40.50.720">
    <property type="entry name" value="NAD(P)-binding Rossmann-like Domain"/>
    <property type="match status" value="2"/>
</dbReference>
<dbReference type="GO" id="GO:0004315">
    <property type="term" value="F:3-oxoacyl-[acyl-carrier-protein] synthase activity"/>
    <property type="evidence" value="ECO:0007669"/>
    <property type="project" value="InterPro"/>
</dbReference>
<dbReference type="GO" id="GO:0004316">
    <property type="term" value="F:3-oxoacyl-[acyl-carrier-protein] reductase (NADPH) activity"/>
    <property type="evidence" value="ECO:0007669"/>
    <property type="project" value="UniProtKB-EC"/>
</dbReference>
<dbReference type="GO" id="GO:0004321">
    <property type="term" value="F:fatty-acyl-CoA synthase activity"/>
    <property type="evidence" value="ECO:0007669"/>
    <property type="project" value="UniProtKB-EC"/>
</dbReference>
<evidence type="ECO:0000313" key="19">
    <source>
        <dbReference type="EMBL" id="OJD32187.1"/>
    </source>
</evidence>
<evidence type="ECO:0000256" key="16">
    <source>
        <dbReference type="SAM" id="MobiDB-lite"/>
    </source>
</evidence>
<evidence type="ECO:0000256" key="8">
    <source>
        <dbReference type="ARBA" id="ARBA00023002"/>
    </source>
</evidence>
<comment type="catalytic activity">
    <reaction evidence="10">
        <text>acetyl-CoA + n malonyl-CoA + 2n NADPH + 4n H(+) = a long-chain-acyl-CoA + n CoA + n CO2 + 2n NADP(+).</text>
        <dbReference type="EC" id="2.3.1.86"/>
    </reaction>
</comment>
<evidence type="ECO:0000256" key="14">
    <source>
        <dbReference type="PIRSR" id="PIRSR000454-3"/>
    </source>
</evidence>
<name>A0A1J9RI02_9PEZI</name>
<dbReference type="Gene3D" id="3.40.47.10">
    <property type="match status" value="1"/>
</dbReference>
<dbReference type="InterPro" id="IPR018201">
    <property type="entry name" value="Ketoacyl_synth_AS"/>
</dbReference>
<dbReference type="InterPro" id="IPR040899">
    <property type="entry name" value="Fas_alpha_ACP"/>
</dbReference>
<dbReference type="NCBIfam" id="TIGR00556">
    <property type="entry name" value="pantethn_trn"/>
    <property type="match status" value="1"/>
</dbReference>
<dbReference type="InterPro" id="IPR026025">
    <property type="entry name" value="FAS_alpha_yeast"/>
</dbReference>
<accession>A0A1J9RI02</accession>
<dbReference type="PANTHER" id="PTHR10982:SF21">
    <property type="entry name" value="FATTY ACID SYNTHASE SUBUNIT BETA"/>
    <property type="match status" value="1"/>
</dbReference>
<dbReference type="PROSITE" id="PS00606">
    <property type="entry name" value="KS3_1"/>
    <property type="match status" value="1"/>
</dbReference>
<dbReference type="InterPro" id="IPR014030">
    <property type="entry name" value="Ketoacyl_synth_N"/>
</dbReference>
<sequence>MTASSTTPMPEAERAKTLLVELLAIETQDEILKLGDAERVVEIGPGKVLATMTERTWKKELSQKDMLSSTQRTFLSISDDADKIYYEYEGEVAPQEPQQAPAAVQQPQAPSQPQSASVAAPAAAPVAAPAAVEDESLSPLDIITSIIAQKLKKPFDQIPTDKSIRDLCAGKSTLQNELVGDFSAEFGSLPDAPEDLPLPALAAALEGAFTGNPGKVMLSLIQRLVAAKMPAGLNIPAMKQRLEQAWGLPAGRQRSVICFAVTLEPPQRLASADAGAEFLDGVAKRYAAAAGITLAPGGGAGGEQQQQAAASIDPAALKALTEKQERFLRKQHELLAKQLDLEGGGGVPSRQLRELQAAQDELAGQLQRWSDEFGHDGDDSFLAGTQPTFDAAKARLYDSAWNWAREDLLALLLGKRPLPDEAALQHLLNRWDASCAAVAARFASQVDDVAPDEPSVALAETLLRRAPGTRTLRPVFRYLHGAPTGPRTAAAGRYEEVPRLLPDGRAVGSYVEFLQLLPKGERLRLRTKDASSGAWTDNDEATARLLGALEAGSGAGLCFAGKTALVTGAGAGSIAAEVVRGLLAGGARVIVTTSRTLAAVAAFYNGLYREHGAAGAELVVLPFNQGSVQDCEALVRHVYATYGDVDFVLPFAAVPEPGREVDAIDARSELALRIMLVNVVRLLGYIKREKEQRGFDTQPTQVVLPLSPNHGAFGGDGLYSASKAGLETLLHRVESENWAAYLSVCGAVIGWTRGTGLMSANNVVAEAVERQGCVTFSQQEMAFNILALMAPSVVELCEQEPVWADLGGGLGAVPGLKGVLAAARAKQAQESAIANALGVERELHDKALGRNPEKPLPAPPTPRATIRFNHPPLHPSHADLVAGLPNLADAVDLSHTVVVVGFSELGPWGSARTRWEVEEQGKLSWAGYVEMAWIMGLVRFFDGELKGKPYVGWVDAKTNEPVHDADFEARYGGHINAHAGIRTVEPAELDGYDPTRKELLQEVVVEEPLPPFETSKENAEAFLLKHGDKVDVHRVSPDADEWIVHVRPGARFLVPKAISSGAQTAGQLPSGWDARRYGIPDDIAARTDPVALYALCCVNEALLSAGIVDPYELWQHMHVSELANCVGSGCGNLAALRGVFRERYLDRAEKNDMLPDAFHNALDAWANMLLLSSAGPIRTPAGACATSVESLDIACEALRAGTAKMAIVGASDDFGEEFSFEFGSMRATADAVAEEARGRLPRETSRPTASSRAGFVYSAGCGIQVLTTADMALRMGLPIHAIVAHTQMAADKIGRSVPAPGKGVLTAAREDSSVVDSSPLLDLESRRRQLRADVAQVRRWRKAQLAGARSKSKTRAVEAAAAAKTRAAQRLWMDAAGLRAMEPGLSPLRAALAAWGLTIDDIAVASFHGTSTAANDKNESSVIDAQMAHLGRRPGNPLLVVCQKSVTGHPQGAAGAVMLNGCLQAVATGVVPGNRNADNVDAVLRQFAHLAYPSRSIRVADGIKAFMLTSFGFGQKGGIVLGVAPQYVFAACSAKTYASYRARALRRCAVANARLVDGLIENDLFRAKAAAPWTPEDELAVLLDPNARVHPSGPDGTLVFDPANLHPAVVAATGSDTDSDTASTASPVQLDSGYDSGHEVDAASRRMLGQLDMLPAGPHTHTTVGVDVENVANVNAENAGFLARNFTDAELEYCKAAPDPHASLAGRWAAKEAVFKSLNVPSRGAAAPMRDIEIVSGGGGVPAVKLDPNLHGMAGVDSDKIDPLLEERISNGVTIYGPPEVRKRLAEVVLRYPEMWKASPSFAKVPPEQEMNIPLKPGWEKETKLATKVYPLSARDRAVVDDTFDKLHDQGKLAWTKTHTVFGYPVFVVWKRIIKFYV</sequence>
<dbReference type="InterPro" id="IPR009081">
    <property type="entry name" value="PP-bd_ACP"/>
</dbReference>
<dbReference type="Proteomes" id="UP000183809">
    <property type="component" value="Unassembled WGS sequence"/>
</dbReference>
<feature type="binding site" evidence="14">
    <location>
        <position position="1669"/>
    </location>
    <ligand>
        <name>Mg(2+)</name>
        <dbReference type="ChEBI" id="CHEBI:18420"/>
    </ligand>
</feature>
<keyword evidence="6 14" id="KW-0460">Magnesium</keyword>
<proteinExistence type="inferred from homology"/>
<evidence type="ECO:0000256" key="1">
    <source>
        <dbReference type="ARBA" id="ARBA00007485"/>
    </source>
</evidence>
<dbReference type="SMART" id="SM00825">
    <property type="entry name" value="PKS_KS"/>
    <property type="match status" value="1"/>
</dbReference>
<dbReference type="CDD" id="cd00828">
    <property type="entry name" value="elong_cond_enzymes"/>
    <property type="match status" value="1"/>
</dbReference>
<dbReference type="Gene3D" id="3.30.70.2490">
    <property type="match status" value="1"/>
</dbReference>
<dbReference type="InterPro" id="IPR050830">
    <property type="entry name" value="Fungal_FAS"/>
</dbReference>
<evidence type="ECO:0000313" key="20">
    <source>
        <dbReference type="Proteomes" id="UP000183809"/>
    </source>
</evidence>
<evidence type="ECO:0000256" key="12">
    <source>
        <dbReference type="PIRNR" id="PIRNR000454"/>
    </source>
</evidence>
<evidence type="ECO:0000256" key="5">
    <source>
        <dbReference type="ARBA" id="ARBA00022723"/>
    </source>
</evidence>
<evidence type="ECO:0000256" key="4">
    <source>
        <dbReference type="ARBA" id="ARBA00022679"/>
    </source>
</evidence>
<comment type="similarity">
    <text evidence="1 12">Belongs to the thiolase-like superfamily. Fungal fatty acid synthetase subunit alpha family.</text>
</comment>
<dbReference type="GO" id="GO:0042759">
    <property type="term" value="P:long-chain fatty acid biosynthetic process"/>
    <property type="evidence" value="ECO:0007669"/>
    <property type="project" value="UniProtKB-UniRule"/>
</dbReference>
<feature type="region of interest" description="Disordered" evidence="16">
    <location>
        <begin position="94"/>
        <end position="120"/>
    </location>
</feature>
<dbReference type="InterPro" id="IPR016039">
    <property type="entry name" value="Thiolase-like"/>
</dbReference>
<keyword evidence="5 14" id="KW-0479">Metal-binding</keyword>
<dbReference type="InterPro" id="IPR008278">
    <property type="entry name" value="4-PPantetheinyl_Trfase_dom"/>
</dbReference>
<dbReference type="Pfam" id="PF01648">
    <property type="entry name" value="ACPS"/>
    <property type="match status" value="1"/>
</dbReference>
<gene>
    <name evidence="19" type="ORF">BKCO1_4000087</name>
</gene>
<feature type="binding site" evidence="14">
    <location>
        <position position="1667"/>
    </location>
    <ligand>
        <name>Mg(2+)</name>
        <dbReference type="ChEBI" id="CHEBI:18420"/>
    </ligand>
</feature>
<dbReference type="Pfam" id="PF00109">
    <property type="entry name" value="ketoacyl-synt"/>
    <property type="match status" value="1"/>
</dbReference>
<dbReference type="SUPFAM" id="SSF51735">
    <property type="entry name" value="NAD(P)-binding Rossmann-fold domains"/>
    <property type="match status" value="1"/>
</dbReference>
<dbReference type="Gene3D" id="3.90.25.70">
    <property type="match status" value="1"/>
</dbReference>
<dbReference type="InterPro" id="IPR002347">
    <property type="entry name" value="SDR_fam"/>
</dbReference>
<comment type="catalytic activity">
    <reaction evidence="11">
        <text>a (3R)-hydroxyacyl-[ACP] + NADP(+) = a 3-oxoacyl-[ACP] + NADPH + H(+)</text>
        <dbReference type="Rhea" id="RHEA:17397"/>
        <dbReference type="Rhea" id="RHEA-COMP:9916"/>
        <dbReference type="Rhea" id="RHEA-COMP:9945"/>
        <dbReference type="ChEBI" id="CHEBI:15378"/>
        <dbReference type="ChEBI" id="CHEBI:57783"/>
        <dbReference type="ChEBI" id="CHEBI:58349"/>
        <dbReference type="ChEBI" id="CHEBI:78776"/>
        <dbReference type="ChEBI" id="CHEBI:78827"/>
        <dbReference type="EC" id="1.1.1.100"/>
    </reaction>
</comment>
<evidence type="ECO:0000256" key="9">
    <source>
        <dbReference type="ARBA" id="ARBA00023268"/>
    </source>
</evidence>
<evidence type="ECO:0000256" key="15">
    <source>
        <dbReference type="PIRSR" id="PIRSR000454-4"/>
    </source>
</evidence>
<feature type="binding site" evidence="14">
    <location>
        <position position="1668"/>
    </location>
    <ligand>
        <name>Mg(2+)</name>
        <dbReference type="ChEBI" id="CHEBI:18420"/>
    </ligand>
</feature>
<dbReference type="PROSITE" id="PS52004">
    <property type="entry name" value="KS3_2"/>
    <property type="match status" value="1"/>
</dbReference>
<comment type="caution">
    <text evidence="19">The sequence shown here is derived from an EMBL/GenBank/DDBJ whole genome shotgun (WGS) entry which is preliminary data.</text>
</comment>
<evidence type="ECO:0000256" key="2">
    <source>
        <dbReference type="ARBA" id="ARBA00022450"/>
    </source>
</evidence>
<keyword evidence="7" id="KW-0521">NADP</keyword>
<feature type="modified residue" description="O-(pantetheine 4'-phosphoryl)serine" evidence="15">
    <location>
        <position position="172"/>
    </location>
</feature>
<dbReference type="Pfam" id="PF18314">
    <property type="entry name" value="FAS_I_H"/>
    <property type="match status" value="1"/>
</dbReference>
<dbReference type="InterPro" id="IPR036291">
    <property type="entry name" value="NAD(P)-bd_dom_sf"/>
</dbReference>
<keyword evidence="20" id="KW-1185">Reference proteome</keyword>
<dbReference type="RefSeq" id="XP_020128447.1">
    <property type="nucleotide sequence ID" value="XM_020275501.1"/>
</dbReference>
<dbReference type="InterPro" id="IPR047224">
    <property type="entry name" value="FAS_alpha_su_C"/>
</dbReference>
<dbReference type="Pfam" id="PF00106">
    <property type="entry name" value="adh_short"/>
    <property type="match status" value="1"/>
</dbReference>
<feature type="domain" description="Carrier" evidence="17">
    <location>
        <begin position="134"/>
        <end position="212"/>
    </location>
</feature>
<dbReference type="GO" id="GO:0044550">
    <property type="term" value="P:secondary metabolite biosynthetic process"/>
    <property type="evidence" value="ECO:0007669"/>
    <property type="project" value="UniProtKB-ARBA"/>
</dbReference>
<dbReference type="SUPFAM" id="SSF53901">
    <property type="entry name" value="Thiolase-like"/>
    <property type="match status" value="2"/>
</dbReference>
<reference evidence="19 20" key="1">
    <citation type="submission" date="2016-10" db="EMBL/GenBank/DDBJ databases">
        <title>Proteomics and genomics reveal pathogen-plant mechanisms compatible with a hemibiotrophic lifestyle of Diplodia corticola.</title>
        <authorList>
            <person name="Fernandes I."/>
            <person name="De Jonge R."/>
            <person name="Van De Peer Y."/>
            <person name="Devreese B."/>
            <person name="Alves A."/>
            <person name="Esteves A.C."/>
        </authorList>
    </citation>
    <scope>NUCLEOTIDE SEQUENCE [LARGE SCALE GENOMIC DNA]</scope>
    <source>
        <strain evidence="19 20">CBS 112549</strain>
    </source>
</reference>
<keyword evidence="9" id="KW-0511">Multifunctional enzyme</keyword>
<organism evidence="19 20">
    <name type="scientific">Diplodia corticola</name>
    <dbReference type="NCBI Taxonomy" id="236234"/>
    <lineage>
        <taxon>Eukaryota</taxon>
        <taxon>Fungi</taxon>
        <taxon>Dikarya</taxon>
        <taxon>Ascomycota</taxon>
        <taxon>Pezizomycotina</taxon>
        <taxon>Dothideomycetes</taxon>
        <taxon>Dothideomycetes incertae sedis</taxon>
        <taxon>Botryosphaeriales</taxon>
        <taxon>Botryosphaeriaceae</taxon>
        <taxon>Diplodia</taxon>
    </lineage>
</organism>
<dbReference type="STRING" id="236234.A0A1J9RI02"/>
<feature type="region of interest" description="Disordered" evidence="16">
    <location>
        <begin position="1612"/>
        <end position="1634"/>
    </location>
</feature>
<dbReference type="GO" id="GO:0004312">
    <property type="term" value="F:fatty acid synthase activity"/>
    <property type="evidence" value="ECO:0007669"/>
    <property type="project" value="InterPro"/>
</dbReference>
<keyword evidence="8" id="KW-0560">Oxidoreductase</keyword>
<feature type="domain" description="Ketosynthase family 3 (KS3)" evidence="18">
    <location>
        <begin position="997"/>
        <end position="1524"/>
    </location>
</feature>
<dbReference type="Pfam" id="PF02801">
    <property type="entry name" value="Ketoacyl-synt_C"/>
    <property type="match status" value="1"/>
</dbReference>
<dbReference type="Gene3D" id="3.90.470.20">
    <property type="entry name" value="4'-phosphopantetheinyl transferase domain"/>
    <property type="match status" value="1"/>
</dbReference>
<dbReference type="SUPFAM" id="SSF56214">
    <property type="entry name" value="4'-phosphopantetheinyl transferase"/>
    <property type="match status" value="1"/>
</dbReference>
<evidence type="ECO:0000256" key="3">
    <source>
        <dbReference type="ARBA" id="ARBA00022553"/>
    </source>
</evidence>
<dbReference type="PROSITE" id="PS50075">
    <property type="entry name" value="CARRIER"/>
    <property type="match status" value="1"/>
</dbReference>
<dbReference type="GO" id="GO:0000287">
    <property type="term" value="F:magnesium ion binding"/>
    <property type="evidence" value="ECO:0007669"/>
    <property type="project" value="InterPro"/>
</dbReference>
<dbReference type="PIRSF" id="PIRSF000454">
    <property type="entry name" value="FAS_yeast_alpha"/>
    <property type="match status" value="1"/>
</dbReference>
<dbReference type="GeneID" id="31015762"/>
<dbReference type="InterPro" id="IPR037143">
    <property type="entry name" value="4-PPantetheinyl_Trfase_dom_sf"/>
</dbReference>
<dbReference type="GO" id="GO:0008897">
    <property type="term" value="F:holo-[acyl-carrier-protein] synthase activity"/>
    <property type="evidence" value="ECO:0007669"/>
    <property type="project" value="InterPro"/>
</dbReference>
<evidence type="ECO:0000256" key="11">
    <source>
        <dbReference type="ARBA" id="ARBA00048508"/>
    </source>
</evidence>
<feature type="active site" description="For beta-ketoacyl synthase activity" evidence="13">
    <location>
        <position position="1184"/>
    </location>
</feature>
<evidence type="ECO:0000259" key="18">
    <source>
        <dbReference type="PROSITE" id="PS52004"/>
    </source>
</evidence>
<keyword evidence="2 12" id="KW-0596">Phosphopantetheine</keyword>
<dbReference type="EMBL" id="MNUE01000040">
    <property type="protein sequence ID" value="OJD32187.1"/>
    <property type="molecule type" value="Genomic_DNA"/>
</dbReference>